<dbReference type="Proteomes" id="UP000284842">
    <property type="component" value="Unassembled WGS sequence"/>
</dbReference>
<organism evidence="2 3">
    <name type="scientific">Panaeolus cyanescens</name>
    <dbReference type="NCBI Taxonomy" id="181874"/>
    <lineage>
        <taxon>Eukaryota</taxon>
        <taxon>Fungi</taxon>
        <taxon>Dikarya</taxon>
        <taxon>Basidiomycota</taxon>
        <taxon>Agaricomycotina</taxon>
        <taxon>Agaricomycetes</taxon>
        <taxon>Agaricomycetidae</taxon>
        <taxon>Agaricales</taxon>
        <taxon>Agaricineae</taxon>
        <taxon>Galeropsidaceae</taxon>
        <taxon>Panaeolus</taxon>
    </lineage>
</organism>
<keyword evidence="3" id="KW-1185">Reference proteome</keyword>
<evidence type="ECO:0000313" key="3">
    <source>
        <dbReference type="Proteomes" id="UP000284842"/>
    </source>
</evidence>
<name>A0A409WKQ5_9AGAR</name>
<comment type="caution">
    <text evidence="2">The sequence shown here is derived from an EMBL/GenBank/DDBJ whole genome shotgun (WGS) entry which is preliminary data.</text>
</comment>
<evidence type="ECO:0008006" key="4">
    <source>
        <dbReference type="Google" id="ProtNLM"/>
    </source>
</evidence>
<dbReference type="InParanoid" id="A0A409WKQ5"/>
<sequence length="226" mass="24379">MPKRSEAFALYIFILCLPLATGALSIPQIHNDAGASDLAFSSNNVNRDSTPDPILNLLDTSLESRNLPQGVRAFDDSSNDSDPIEDILKTLSGLLSMHSESPSRPREVASPSPGALTPLAIAQKLLDGLQRGPNAAKTTLENVLVILRDLLVRADIVEFIPDSDKAKIVDLLNRIIQHQIQVPVPKTLHSLSELLKQHGVSPRPILLIVAVLQIAGFDVKLSSIIG</sequence>
<dbReference type="EMBL" id="NHTK01005437">
    <property type="protein sequence ID" value="PPQ79000.1"/>
    <property type="molecule type" value="Genomic_DNA"/>
</dbReference>
<evidence type="ECO:0000256" key="1">
    <source>
        <dbReference type="SAM" id="SignalP"/>
    </source>
</evidence>
<protein>
    <recommendedName>
        <fullName evidence="4">PUL domain-containing protein</fullName>
    </recommendedName>
</protein>
<feature type="chain" id="PRO_5019479361" description="PUL domain-containing protein" evidence="1">
    <location>
        <begin position="23"/>
        <end position="226"/>
    </location>
</feature>
<proteinExistence type="predicted"/>
<feature type="signal peptide" evidence="1">
    <location>
        <begin position="1"/>
        <end position="22"/>
    </location>
</feature>
<keyword evidence="1" id="KW-0732">Signal</keyword>
<dbReference type="AlphaFoldDB" id="A0A409WKQ5"/>
<accession>A0A409WKQ5</accession>
<reference evidence="2 3" key="1">
    <citation type="journal article" date="2018" name="Evol. Lett.">
        <title>Horizontal gene cluster transfer increased hallucinogenic mushroom diversity.</title>
        <authorList>
            <person name="Reynolds H.T."/>
            <person name="Vijayakumar V."/>
            <person name="Gluck-Thaler E."/>
            <person name="Korotkin H.B."/>
            <person name="Matheny P.B."/>
            <person name="Slot J.C."/>
        </authorList>
    </citation>
    <scope>NUCLEOTIDE SEQUENCE [LARGE SCALE GENOMIC DNA]</scope>
    <source>
        <strain evidence="2 3">2629</strain>
    </source>
</reference>
<evidence type="ECO:0000313" key="2">
    <source>
        <dbReference type="EMBL" id="PPQ79000.1"/>
    </source>
</evidence>
<gene>
    <name evidence="2" type="ORF">CVT24_012657</name>
</gene>